<accession>A0A8J3D5K3</accession>
<keyword evidence="2" id="KW-1185">Reference proteome</keyword>
<dbReference type="EMBL" id="BMXF01000001">
    <property type="protein sequence ID" value="GHB52151.1"/>
    <property type="molecule type" value="Genomic_DNA"/>
</dbReference>
<evidence type="ECO:0000313" key="2">
    <source>
        <dbReference type="Proteomes" id="UP000598271"/>
    </source>
</evidence>
<dbReference type="RefSeq" id="WP_189562336.1">
    <property type="nucleotide sequence ID" value="NZ_BMXF01000001.1"/>
</dbReference>
<sequence>MKEKSDTTMVGNGQKPDSDIKAEVLAAGWLEAGLPAEQLLARPIGPFKRRFSPDIAAVQDGELNRFRGRIMELNRSGVYDHLPESLLHLRTQPTPTVAKKVADVKREREKEMKSRLFFLPLEQEIFLAKIRNEQRESRAFHLRPGVGFFKTLREFWQIPAFVPESWLLPISVKLPLLGRGSLARLHDLTIELLGTLTGYDIQLQSANSQSFGVPSPWRLSQSTLGAQTLLGGELQSYCPHYQITLHATSSSDPPVHFLPGGSRRAALDWLLGFLLPAGGSYEIKVQGVSSEFFLADHPSTDARLDSICL</sequence>
<protein>
    <submittedName>
        <fullName evidence="1">Uncharacterized protein</fullName>
    </submittedName>
</protein>
<dbReference type="AlphaFoldDB" id="A0A8J3D5K3"/>
<proteinExistence type="predicted"/>
<evidence type="ECO:0000313" key="1">
    <source>
        <dbReference type="EMBL" id="GHB52151.1"/>
    </source>
</evidence>
<reference evidence="1 2" key="1">
    <citation type="journal article" date="2014" name="Int. J. Syst. Evol. Microbiol.">
        <title>Complete genome sequence of Corynebacterium casei LMG S-19264T (=DSM 44701T), isolated from a smear-ripened cheese.</title>
        <authorList>
            <consortium name="US DOE Joint Genome Institute (JGI-PGF)"/>
            <person name="Walter F."/>
            <person name="Albersmeier A."/>
            <person name="Kalinowski J."/>
            <person name="Ruckert C."/>
        </authorList>
    </citation>
    <scope>NUCLEOTIDE SEQUENCE [LARGE SCALE GENOMIC DNA]</scope>
    <source>
        <strain evidence="1 2">KCTC 12866</strain>
    </source>
</reference>
<gene>
    <name evidence="1" type="ORF">GCM10007390_00980</name>
</gene>
<comment type="caution">
    <text evidence="1">The sequence shown here is derived from an EMBL/GenBank/DDBJ whole genome shotgun (WGS) entry which is preliminary data.</text>
</comment>
<organism evidence="1 2">
    <name type="scientific">Persicitalea jodogahamensis</name>
    <dbReference type="NCBI Taxonomy" id="402147"/>
    <lineage>
        <taxon>Bacteria</taxon>
        <taxon>Pseudomonadati</taxon>
        <taxon>Bacteroidota</taxon>
        <taxon>Cytophagia</taxon>
        <taxon>Cytophagales</taxon>
        <taxon>Spirosomataceae</taxon>
        <taxon>Persicitalea</taxon>
    </lineage>
</organism>
<dbReference type="Proteomes" id="UP000598271">
    <property type="component" value="Unassembled WGS sequence"/>
</dbReference>
<name>A0A8J3D5K3_9BACT</name>